<dbReference type="PRINTS" id="PR00080">
    <property type="entry name" value="SDRFAMILY"/>
</dbReference>
<comment type="caution">
    <text evidence="4">The sequence shown here is derived from an EMBL/GenBank/DDBJ whole genome shotgun (WGS) entry which is preliminary data.</text>
</comment>
<dbReference type="InterPro" id="IPR036291">
    <property type="entry name" value="NAD(P)-bd_dom_sf"/>
</dbReference>
<comment type="similarity">
    <text evidence="1 3">Belongs to the short-chain dehydrogenases/reductases (SDR) family.</text>
</comment>
<dbReference type="EMBL" id="JABELX010000012">
    <property type="protein sequence ID" value="NNH74006.1"/>
    <property type="molecule type" value="Genomic_DNA"/>
</dbReference>
<keyword evidence="2" id="KW-0560">Oxidoreductase</keyword>
<dbReference type="PANTHER" id="PTHR44196:SF1">
    <property type="entry name" value="DEHYDROGENASE_REDUCTASE SDR FAMILY MEMBER 7B"/>
    <property type="match status" value="1"/>
</dbReference>
<dbReference type="Pfam" id="PF00106">
    <property type="entry name" value="adh_short"/>
    <property type="match status" value="1"/>
</dbReference>
<evidence type="ECO:0000256" key="2">
    <source>
        <dbReference type="ARBA" id="ARBA00023002"/>
    </source>
</evidence>
<organism evidence="4 5">
    <name type="scientific">Nocardia uniformis</name>
    <dbReference type="NCBI Taxonomy" id="53432"/>
    <lineage>
        <taxon>Bacteria</taxon>
        <taxon>Bacillati</taxon>
        <taxon>Actinomycetota</taxon>
        <taxon>Actinomycetes</taxon>
        <taxon>Mycobacteriales</taxon>
        <taxon>Nocardiaceae</taxon>
        <taxon>Nocardia</taxon>
    </lineage>
</organism>
<dbReference type="InterPro" id="IPR002347">
    <property type="entry name" value="SDR_fam"/>
</dbReference>
<sequence length="301" mass="31524">MKSRSARWLCPFGPSPSVVGRRILVTGAARGIGAALARQLHANGAQVALLGIEQDLLAEVAADCGDAPWRYCDIGDPTQVQRVVESLVGELGGLDAVVANAGIARQLPIIGGDPAVLEETLTVNVLGVYYTLRAAGPHISHPNGYVLLVCSLAAAIHLPLAGAYSASKAAAEALGNTLRIELRHTGARVGIAYFAELDTDMTATGFGTEAARAILGRSTVSGVAPLGPAIDGMQRALARRSRRVVSPYWVGVVVWFRGIGQWAVDMALRGGVGPGTEIARTEVVPFTTDQPARPRKLKRLA</sequence>
<dbReference type="InterPro" id="IPR020904">
    <property type="entry name" value="Sc_DH/Rdtase_CS"/>
</dbReference>
<keyword evidence="5" id="KW-1185">Reference proteome</keyword>
<accession>A0A849C876</accession>
<name>A0A849C876_9NOCA</name>
<dbReference type="GO" id="GO:0016020">
    <property type="term" value="C:membrane"/>
    <property type="evidence" value="ECO:0007669"/>
    <property type="project" value="TreeGrafter"/>
</dbReference>
<evidence type="ECO:0000313" key="5">
    <source>
        <dbReference type="Proteomes" id="UP000586827"/>
    </source>
</evidence>
<dbReference type="RefSeq" id="WP_067516759.1">
    <property type="nucleotide sequence ID" value="NZ_JABELX010000012.1"/>
</dbReference>
<dbReference type="PANTHER" id="PTHR44196">
    <property type="entry name" value="DEHYDROGENASE/REDUCTASE SDR FAMILY MEMBER 7B"/>
    <property type="match status" value="1"/>
</dbReference>
<dbReference type="CDD" id="cd05233">
    <property type="entry name" value="SDR_c"/>
    <property type="match status" value="1"/>
</dbReference>
<dbReference type="SUPFAM" id="SSF51735">
    <property type="entry name" value="NAD(P)-binding Rossmann-fold domains"/>
    <property type="match status" value="1"/>
</dbReference>
<dbReference type="Proteomes" id="UP000586827">
    <property type="component" value="Unassembled WGS sequence"/>
</dbReference>
<reference evidence="4 5" key="1">
    <citation type="submission" date="2020-05" db="EMBL/GenBank/DDBJ databases">
        <title>MicrobeNet Type strains.</title>
        <authorList>
            <person name="Nicholson A.C."/>
        </authorList>
    </citation>
    <scope>NUCLEOTIDE SEQUENCE [LARGE SCALE GENOMIC DNA]</scope>
    <source>
        <strain evidence="4 5">JCM 3224</strain>
    </source>
</reference>
<protein>
    <submittedName>
        <fullName evidence="4">SDR family NAD(P)-dependent oxidoreductase</fullName>
    </submittedName>
</protein>
<dbReference type="GO" id="GO:0016491">
    <property type="term" value="F:oxidoreductase activity"/>
    <property type="evidence" value="ECO:0007669"/>
    <property type="project" value="UniProtKB-KW"/>
</dbReference>
<evidence type="ECO:0000313" key="4">
    <source>
        <dbReference type="EMBL" id="NNH74006.1"/>
    </source>
</evidence>
<dbReference type="PRINTS" id="PR00081">
    <property type="entry name" value="GDHRDH"/>
</dbReference>
<dbReference type="Gene3D" id="3.40.50.720">
    <property type="entry name" value="NAD(P)-binding Rossmann-like Domain"/>
    <property type="match status" value="1"/>
</dbReference>
<proteinExistence type="inferred from homology"/>
<dbReference type="PROSITE" id="PS00061">
    <property type="entry name" value="ADH_SHORT"/>
    <property type="match status" value="1"/>
</dbReference>
<evidence type="ECO:0000256" key="3">
    <source>
        <dbReference type="RuleBase" id="RU000363"/>
    </source>
</evidence>
<dbReference type="AlphaFoldDB" id="A0A849C876"/>
<gene>
    <name evidence="4" type="ORF">HLB23_29835</name>
</gene>
<evidence type="ECO:0000256" key="1">
    <source>
        <dbReference type="ARBA" id="ARBA00006484"/>
    </source>
</evidence>